<dbReference type="OrthoDB" id="9771846at2"/>
<proteinExistence type="predicted"/>
<dbReference type="EMBL" id="AQQR01000019">
    <property type="protein sequence ID" value="OWU68709.1"/>
    <property type="molecule type" value="Genomic_DNA"/>
</dbReference>
<reference evidence="1 2" key="1">
    <citation type="submission" date="2013-04" db="EMBL/GenBank/DDBJ databases">
        <title>Oceanicola sp. 22II1-22F33 Genome Sequencing.</title>
        <authorList>
            <person name="Lai Q."/>
            <person name="Li G."/>
            <person name="Shao Z."/>
        </authorList>
    </citation>
    <scope>NUCLEOTIDE SEQUENCE [LARGE SCALE GENOMIC DNA]</scope>
    <source>
        <strain evidence="1 2">22II1-22F33</strain>
    </source>
</reference>
<keyword evidence="2" id="KW-1185">Reference proteome</keyword>
<protein>
    <recommendedName>
        <fullName evidence="3">Rhamnosyl transferase</fullName>
    </recommendedName>
</protein>
<evidence type="ECO:0000313" key="2">
    <source>
        <dbReference type="Proteomes" id="UP000215377"/>
    </source>
</evidence>
<name>A0A225NJ49_9RHOB</name>
<dbReference type="Pfam" id="PF11316">
    <property type="entry name" value="Rhamno_transf"/>
    <property type="match status" value="1"/>
</dbReference>
<dbReference type="Proteomes" id="UP000215377">
    <property type="component" value="Unassembled WGS sequence"/>
</dbReference>
<dbReference type="InterPro" id="IPR021466">
    <property type="entry name" value="Put_rhamnosyl_transferase"/>
</dbReference>
<accession>A0A225NJ49</accession>
<evidence type="ECO:0008006" key="3">
    <source>
        <dbReference type="Google" id="ProtNLM"/>
    </source>
</evidence>
<sequence>MAHRIRIIGLLRFSVLTPTYYSERFPTLDEIAAHIWSADRMALRFHLFEKLCLPSLTGQTDAGFDCVILTGERLPSEFRDRLEALLAPHPNMHLRAVGTDNHYQLLKDGYNSIDLGDATHKALFRLDDDDAVDLGFIARTRKRAEGLLRMQDPKTPSIIAYNRGFYVQRNAGGENEVFDATERAPLSTGTTLVAPVAYHRNPYRYNHRALAQHYTTYSDISVPAFIRTIHGDNKSNPTQMGATHQMKPHRIEKALSRNFASSLADLKAL</sequence>
<evidence type="ECO:0000313" key="1">
    <source>
        <dbReference type="EMBL" id="OWU68709.1"/>
    </source>
</evidence>
<organism evidence="1 2">
    <name type="scientific">Marinibacterium profundimaris</name>
    <dbReference type="NCBI Taxonomy" id="1679460"/>
    <lineage>
        <taxon>Bacteria</taxon>
        <taxon>Pseudomonadati</taxon>
        <taxon>Pseudomonadota</taxon>
        <taxon>Alphaproteobacteria</taxon>
        <taxon>Rhodobacterales</taxon>
        <taxon>Paracoccaceae</taxon>
        <taxon>Marinibacterium</taxon>
    </lineage>
</organism>
<comment type="caution">
    <text evidence="1">The sequence shown here is derived from an EMBL/GenBank/DDBJ whole genome shotgun (WGS) entry which is preliminary data.</text>
</comment>
<dbReference type="RefSeq" id="WP_088652345.1">
    <property type="nucleotide sequence ID" value="NZ_AQQR01000019.1"/>
</dbReference>
<dbReference type="AlphaFoldDB" id="A0A225NJ49"/>
<gene>
    <name evidence="1" type="ORF">ATO3_23465</name>
</gene>